<dbReference type="FunFam" id="2.20.100.10:FF:000019">
    <property type="entry name" value="Thrombospondin type 1 domain containing 7A"/>
    <property type="match status" value="1"/>
</dbReference>
<dbReference type="Gene3D" id="2.20.100.10">
    <property type="entry name" value="Thrombospondin type-1 (TSP1) repeat"/>
    <property type="match status" value="7"/>
</dbReference>
<dbReference type="PANTHER" id="PTHR11311">
    <property type="entry name" value="SPONDIN"/>
    <property type="match status" value="1"/>
</dbReference>
<dbReference type="EMBL" id="JAAGNN010000014">
    <property type="protein sequence ID" value="KAF4080549.1"/>
    <property type="molecule type" value="Genomic_DNA"/>
</dbReference>
<evidence type="ECO:0000256" key="2">
    <source>
        <dbReference type="ARBA" id="ARBA00023157"/>
    </source>
</evidence>
<dbReference type="InterPro" id="IPR044004">
    <property type="entry name" value="TSP1_spondin_dom"/>
</dbReference>
<dbReference type="PROSITE" id="PS50092">
    <property type="entry name" value="TSP1"/>
    <property type="match status" value="9"/>
</dbReference>
<feature type="region of interest" description="Disordered" evidence="4">
    <location>
        <begin position="230"/>
        <end position="262"/>
    </location>
</feature>
<protein>
    <recommendedName>
        <fullName evidence="6">Spondin-like TSP1 domain-containing protein</fullName>
    </recommendedName>
</protein>
<reference evidence="7 8" key="1">
    <citation type="submission" date="2020-02" db="EMBL/GenBank/DDBJ databases">
        <title>A chromosome-scale genome assembly of the black bullhead catfish (Ameiurus melas).</title>
        <authorList>
            <person name="Wen M."/>
            <person name="Zham M."/>
            <person name="Cabau C."/>
            <person name="Klopp C."/>
            <person name="Donnadieu C."/>
            <person name="Roques C."/>
            <person name="Bouchez O."/>
            <person name="Lampietro C."/>
            <person name="Jouanno E."/>
            <person name="Herpin A."/>
            <person name="Louis A."/>
            <person name="Berthelot C."/>
            <person name="Parey E."/>
            <person name="Roest-Crollius H."/>
            <person name="Braasch I."/>
            <person name="Postlethwait J."/>
            <person name="Robinson-Rechavi M."/>
            <person name="Echchiki A."/>
            <person name="Begum T."/>
            <person name="Montfort J."/>
            <person name="Schartl M."/>
            <person name="Bobe J."/>
            <person name="Guiguen Y."/>
        </authorList>
    </citation>
    <scope>NUCLEOTIDE SEQUENCE [LARGE SCALE GENOMIC DNA]</scope>
    <source>
        <strain evidence="7">M_S1</strain>
        <tissue evidence="7">Blood</tissue>
    </source>
</reference>
<keyword evidence="3" id="KW-0325">Glycoprotein</keyword>
<dbReference type="GO" id="GO:0030036">
    <property type="term" value="P:actin cytoskeleton organization"/>
    <property type="evidence" value="ECO:0007669"/>
    <property type="project" value="TreeGrafter"/>
</dbReference>
<evidence type="ECO:0000256" key="3">
    <source>
        <dbReference type="ARBA" id="ARBA00023180"/>
    </source>
</evidence>
<evidence type="ECO:0000256" key="4">
    <source>
        <dbReference type="SAM" id="MobiDB-lite"/>
    </source>
</evidence>
<organism evidence="7 8">
    <name type="scientific">Ameiurus melas</name>
    <name type="common">Black bullhead</name>
    <name type="synonym">Silurus melas</name>
    <dbReference type="NCBI Taxonomy" id="219545"/>
    <lineage>
        <taxon>Eukaryota</taxon>
        <taxon>Metazoa</taxon>
        <taxon>Chordata</taxon>
        <taxon>Craniata</taxon>
        <taxon>Vertebrata</taxon>
        <taxon>Euteleostomi</taxon>
        <taxon>Actinopterygii</taxon>
        <taxon>Neopterygii</taxon>
        <taxon>Teleostei</taxon>
        <taxon>Ostariophysi</taxon>
        <taxon>Siluriformes</taxon>
        <taxon>Ictaluridae</taxon>
        <taxon>Ameiurus</taxon>
    </lineage>
</organism>
<comment type="caution">
    <text evidence="7">The sequence shown here is derived from an EMBL/GenBank/DDBJ whole genome shotgun (WGS) entry which is preliminary data.</text>
</comment>
<evidence type="ECO:0000313" key="7">
    <source>
        <dbReference type="EMBL" id="KAF4080549.1"/>
    </source>
</evidence>
<dbReference type="AlphaFoldDB" id="A0A7J6AES1"/>
<dbReference type="SUPFAM" id="SSF82895">
    <property type="entry name" value="TSP-1 type 1 repeat"/>
    <property type="match status" value="7"/>
</dbReference>
<dbReference type="FunFam" id="2.20.100.10:FF:000015">
    <property type="entry name" value="Thrombospondin, type I, domain containing 7A"/>
    <property type="match status" value="1"/>
</dbReference>
<evidence type="ECO:0000256" key="1">
    <source>
        <dbReference type="ARBA" id="ARBA00022729"/>
    </source>
</evidence>
<keyword evidence="8" id="KW-1185">Reference proteome</keyword>
<dbReference type="FunFam" id="2.20.100.10:FF:000050">
    <property type="entry name" value="Thrombospondin type 1 domain containing 7B"/>
    <property type="match status" value="1"/>
</dbReference>
<dbReference type="FunFam" id="2.20.100.10:FF:000014">
    <property type="entry name" value="Thrombospondin type 1 domain containing 7A"/>
    <property type="match status" value="1"/>
</dbReference>
<feature type="domain" description="Spondin-like TSP1" evidence="6">
    <location>
        <begin position="338"/>
        <end position="391"/>
    </location>
</feature>
<dbReference type="InterPro" id="IPR051418">
    <property type="entry name" value="Spondin/Thrombospondin_T1"/>
</dbReference>
<keyword evidence="2" id="KW-1015">Disulfide bond</keyword>
<dbReference type="PANTHER" id="PTHR11311:SF8">
    <property type="entry name" value="THROMBOSPONDIN TYPE-1 DOMAIN-CONTAINING PROTEIN 7A"/>
    <property type="match status" value="1"/>
</dbReference>
<dbReference type="FunFam" id="2.20.100.10:FF:000020">
    <property type="entry name" value="Thrombospondin type 1 domain containing 7A"/>
    <property type="match status" value="1"/>
</dbReference>
<evidence type="ECO:0000259" key="6">
    <source>
        <dbReference type="Pfam" id="PF19028"/>
    </source>
</evidence>
<accession>A0A7J6AES1</accession>
<evidence type="ECO:0000313" key="8">
    <source>
        <dbReference type="Proteomes" id="UP000593565"/>
    </source>
</evidence>
<dbReference type="InterPro" id="IPR036383">
    <property type="entry name" value="TSP1_rpt_sf"/>
</dbReference>
<dbReference type="SMART" id="SM00209">
    <property type="entry name" value="TSP1"/>
    <property type="match status" value="9"/>
</dbReference>
<feature type="chain" id="PRO_5029751891" description="Spondin-like TSP1 domain-containing protein" evidence="5">
    <location>
        <begin position="26"/>
        <end position="1067"/>
    </location>
</feature>
<feature type="domain" description="Spondin-like TSP1" evidence="6">
    <location>
        <begin position="609"/>
        <end position="668"/>
    </location>
</feature>
<feature type="domain" description="Spondin-like TSP1" evidence="6">
    <location>
        <begin position="1017"/>
        <end position="1058"/>
    </location>
</feature>
<dbReference type="Proteomes" id="UP000593565">
    <property type="component" value="Unassembled WGS sequence"/>
</dbReference>
<dbReference type="GO" id="GO:0005886">
    <property type="term" value="C:plasma membrane"/>
    <property type="evidence" value="ECO:0007669"/>
    <property type="project" value="TreeGrafter"/>
</dbReference>
<gene>
    <name evidence="7" type="ORF">AMELA_G00172510</name>
</gene>
<feature type="domain" description="Spondin-like TSP1" evidence="6">
    <location>
        <begin position="752"/>
        <end position="808"/>
    </location>
</feature>
<evidence type="ECO:0000256" key="5">
    <source>
        <dbReference type="SAM" id="SignalP"/>
    </source>
</evidence>
<dbReference type="Pfam" id="PF00090">
    <property type="entry name" value="TSP_1"/>
    <property type="match status" value="1"/>
</dbReference>
<name>A0A7J6AES1_AMEME</name>
<feature type="signal peptide" evidence="5">
    <location>
        <begin position="1"/>
        <end position="25"/>
    </location>
</feature>
<dbReference type="FunFam" id="2.20.100.10:FF:000031">
    <property type="entry name" value="Thrombospondin type 1 domain containing 7A"/>
    <property type="match status" value="1"/>
</dbReference>
<proteinExistence type="predicted"/>
<dbReference type="Pfam" id="PF19028">
    <property type="entry name" value="TSP1_spondin"/>
    <property type="match status" value="5"/>
</dbReference>
<feature type="domain" description="Spondin-like TSP1" evidence="6">
    <location>
        <begin position="173"/>
        <end position="224"/>
    </location>
</feature>
<dbReference type="InterPro" id="IPR000884">
    <property type="entry name" value="TSP1_rpt"/>
</dbReference>
<keyword evidence="1 5" id="KW-0732">Signal</keyword>
<feature type="compositionally biased region" description="Basic and acidic residues" evidence="4">
    <location>
        <begin position="234"/>
        <end position="245"/>
    </location>
</feature>
<sequence length="1067" mass="118834">MRLALPATWLLRAALLSMPLLDVQTQTITNYKPTYIWQTGPWGRCMGSECGPGGSQSRAVWCAHSEGWTTLHTNCPQSERPDNQQTCFRVCDWHKELYDWQLGAWNQCVPVSLRNPAVTRPAVCTRGEEGIQTREVACVQKSNSAPAEDAICEYFEPKPRLEQACLIPCPQDCVVSEFSPWSLCSKTCGIGLQNRVRSVLAPPLFGGSACPNLTEFETCHEEECEGEESMYSIKQDRNQARQERQAKRRKNKELKRAKEERVRDRVRVKDPETRELIKKKRTRNRLNRQGGKFWNLQVGYQTREVTCVHKNGTIAVLSLCDQQTLPVTYQACVTTKDCEVTEWSEWSSCSKECYDLNGPKGQRTRTRHVQQFNVGGGVECPDLAESEPCTPQGDGVPPCVAYNWKTTEWSECRVDVLLSQQDRRRGNQTGLCGGGIQSREVYCVQVPSDSPSNLSFLKSKDASRPVNTDLCLGISPNTTQVCHIPCPVECEVSSWSAWGPCTFENCQDQSSKKGFKLRKRKVLNEPTGGTGSCPHLTEAIPCEEPSCYDWLLLKLEECIPDNDKECGPGTQEPQVQCVNSDGEFVDRQMCRDAILPMPALCEVPCSKDCVLSPWTSWSLCSHTCSGKNTEGKQTRSRSILAYNAGDGGVQCPNSSALQELRSCNEHPCTVYHWQTGTWGQCIEDTSVPAANGSLTRSGAGTTGTEASCSVGMQTRKVICVRVNVGQVPPKKCPESLRPETVRPCLLPCKRDCIVTPYSDWSPCPSTCQGGGTTKRKQSRKRIIIQLPANGGQDCPEVLYQEKECEAPSVCPGFRWKTHKWRRCQLVPWSVRQDSPGAQETCGPGLQARAVSCKKQDGGQVDISACLKLAGPMPLLTQACQLPCQDDCQLTAWSKFSSCAADCVGVRTRRRTLVGKSKKRDHCKNTQVYPLSETQYCPCNKYNAQPVGNWSDCILPEGGRVEGILGMKVQGDIKECGQGYRYQAMVCYDQDNRLVETSRCNSHGYIEEACIIPCPSDCKLSEWSNWSRCSKSCGSGVKVRSKWLREKPYNGGRPCPKLDHVNQVSWEL</sequence>
<dbReference type="Pfam" id="PF19030">
    <property type="entry name" value="TSP1_ADAMTS"/>
    <property type="match status" value="1"/>
</dbReference>